<gene>
    <name evidence="1" type="ORF">BECKLFY1418B_GA0070995_100374</name>
</gene>
<dbReference type="AlphaFoldDB" id="A0A450U5Q5"/>
<reference evidence="1" key="1">
    <citation type="submission" date="2019-02" db="EMBL/GenBank/DDBJ databases">
        <authorList>
            <person name="Gruber-Vodicka R. H."/>
            <person name="Seah K. B. B."/>
        </authorList>
    </citation>
    <scope>NUCLEOTIDE SEQUENCE</scope>
    <source>
        <strain evidence="1">BECK_M7</strain>
    </source>
</reference>
<organism evidence="1">
    <name type="scientific">Candidatus Kentrum sp. LFY</name>
    <dbReference type="NCBI Taxonomy" id="2126342"/>
    <lineage>
        <taxon>Bacteria</taxon>
        <taxon>Pseudomonadati</taxon>
        <taxon>Pseudomonadota</taxon>
        <taxon>Gammaproteobacteria</taxon>
        <taxon>Candidatus Kentrum</taxon>
    </lineage>
</organism>
<sequence length="93" mass="10133">MNASSKLNGDINMKFKKFVIALTSIAALSQSGNVMSEGGSSAYTVGNFMLDSSEFRLNYGYSNTRDDEWGNGIKTKDELKGDIGMGFYNKLIA</sequence>
<name>A0A450U5Q5_9GAMM</name>
<accession>A0A450U5Q5</accession>
<dbReference type="EMBL" id="CAADFF010000003">
    <property type="protein sequence ID" value="VFJ86512.1"/>
    <property type="molecule type" value="Genomic_DNA"/>
</dbReference>
<evidence type="ECO:0000313" key="1">
    <source>
        <dbReference type="EMBL" id="VFJ86512.1"/>
    </source>
</evidence>
<proteinExistence type="predicted"/>
<protein>
    <submittedName>
        <fullName evidence="1">Uncharacterized protein</fullName>
    </submittedName>
</protein>